<accession>A0A378VTI4</accession>
<sequence length="452" mass="49057">MDLNVEIKNLGKVAHAKVSIRPLTVITGCNSSGKSFITRGLYSILHTLNQDVVSAYILNVLSLTNSALLRLSDSIPRRSADDDALLADIGLLLEGVRQSVADRLSPSPLYQPPASQLVLNDLKTAVAELARRLKVGKGTKMQAVKQHYTDIEDYLSDLEFCLSGDVGFYTEAVSRALHSAFSGNFQVADIKRLLSSDSANFSLGDGTEVSIGDKGLGFKLSAAMPGSLQSLKNVVYLESPVYYKMRNALKDARLFRLNMLRRGAVNPVPQYFYDLDEMLEAELPPVNEVFGQIADKVEALINGRLAVTPSGEIVYSERGRQSVPLNMASSGISNIGMIALLLRRNVLDEGSFLFIDEPEMNLHTSWQHAMLDVLLDLSRAGVNVVVATHSLDMLHRLEAKVEADASLLGSVGVCRLSSDGISLEDGSVLGGLRAAKEALGAPYLEVIEERLP</sequence>
<name>A0A378VTI4_NEIME</name>
<proteinExistence type="predicted"/>
<organism evidence="2 3">
    <name type="scientific">Neisseria meningitidis</name>
    <dbReference type="NCBI Taxonomy" id="487"/>
    <lineage>
        <taxon>Bacteria</taxon>
        <taxon>Pseudomonadati</taxon>
        <taxon>Pseudomonadota</taxon>
        <taxon>Betaproteobacteria</taxon>
        <taxon>Neisseriales</taxon>
        <taxon>Neisseriaceae</taxon>
        <taxon>Neisseria</taxon>
    </lineage>
</organism>
<dbReference type="PANTHER" id="PTHR43581:SF2">
    <property type="entry name" value="EXCINUCLEASE ATPASE SUBUNIT"/>
    <property type="match status" value="1"/>
</dbReference>
<protein>
    <submittedName>
        <fullName evidence="2">Putative ABC transporter related protein</fullName>
    </submittedName>
</protein>
<dbReference type="GO" id="GO:0005524">
    <property type="term" value="F:ATP binding"/>
    <property type="evidence" value="ECO:0007669"/>
    <property type="project" value="InterPro"/>
</dbReference>
<dbReference type="EMBL" id="UGRP01000001">
    <property type="protein sequence ID" value="SUA19515.1"/>
    <property type="molecule type" value="Genomic_DNA"/>
</dbReference>
<dbReference type="InterPro" id="IPR003959">
    <property type="entry name" value="ATPase_AAA_core"/>
</dbReference>
<dbReference type="CDD" id="cd00267">
    <property type="entry name" value="ABC_ATPase"/>
    <property type="match status" value="1"/>
</dbReference>
<dbReference type="Proteomes" id="UP000254176">
    <property type="component" value="Unassembled WGS sequence"/>
</dbReference>
<dbReference type="Pfam" id="PF13304">
    <property type="entry name" value="AAA_21"/>
    <property type="match status" value="1"/>
</dbReference>
<dbReference type="InterPro" id="IPR051396">
    <property type="entry name" value="Bact_Antivir_Def_Nuclease"/>
</dbReference>
<dbReference type="Gene3D" id="3.40.50.300">
    <property type="entry name" value="P-loop containing nucleotide triphosphate hydrolases"/>
    <property type="match status" value="1"/>
</dbReference>
<reference evidence="2 3" key="1">
    <citation type="submission" date="2018-06" db="EMBL/GenBank/DDBJ databases">
        <authorList>
            <consortium name="Pathogen Informatics"/>
            <person name="Doyle S."/>
        </authorList>
    </citation>
    <scope>NUCLEOTIDE SEQUENCE [LARGE SCALE GENOMIC DNA]</scope>
    <source>
        <strain evidence="2 3">NCTC8554</strain>
    </source>
</reference>
<evidence type="ECO:0000259" key="1">
    <source>
        <dbReference type="Pfam" id="PF13304"/>
    </source>
</evidence>
<evidence type="ECO:0000313" key="3">
    <source>
        <dbReference type="Proteomes" id="UP000254176"/>
    </source>
</evidence>
<evidence type="ECO:0000313" key="2">
    <source>
        <dbReference type="EMBL" id="SUA19515.1"/>
    </source>
</evidence>
<dbReference type="InterPro" id="IPR027417">
    <property type="entry name" value="P-loop_NTPase"/>
</dbReference>
<gene>
    <name evidence="2" type="ORF">NCTC8554_01219</name>
</gene>
<dbReference type="GO" id="GO:0016887">
    <property type="term" value="F:ATP hydrolysis activity"/>
    <property type="evidence" value="ECO:0007669"/>
    <property type="project" value="InterPro"/>
</dbReference>
<dbReference type="PANTHER" id="PTHR43581">
    <property type="entry name" value="ATP/GTP PHOSPHATASE"/>
    <property type="match status" value="1"/>
</dbReference>
<dbReference type="AlphaFoldDB" id="A0A378VTI4"/>
<dbReference type="RefSeq" id="WP_002256386.1">
    <property type="nucleotide sequence ID" value="NZ_CP020401.2"/>
</dbReference>
<dbReference type="SUPFAM" id="SSF52540">
    <property type="entry name" value="P-loop containing nucleoside triphosphate hydrolases"/>
    <property type="match status" value="1"/>
</dbReference>
<feature type="domain" description="ATPase AAA-type core" evidence="1">
    <location>
        <begin position="268"/>
        <end position="391"/>
    </location>
</feature>